<dbReference type="Gene3D" id="1.10.620.20">
    <property type="entry name" value="Ribonucleotide Reductase, subunit A"/>
    <property type="match status" value="1"/>
</dbReference>
<gene>
    <name evidence="1" type="ORF">ACFFGN_33520</name>
</gene>
<protein>
    <submittedName>
        <fullName evidence="1">Ferritin-like domain-containing protein</fullName>
    </submittedName>
</protein>
<accession>A0ABV6QZL2</accession>
<comment type="caution">
    <text evidence="1">The sequence shown here is derived from an EMBL/GenBank/DDBJ whole genome shotgun (WGS) entry which is preliminary data.</text>
</comment>
<dbReference type="RefSeq" id="WP_380056406.1">
    <property type="nucleotide sequence ID" value="NZ_JBHLTC010000041.1"/>
</dbReference>
<sequence>MSFDIDHYAQTSTRITWDDLDMDSFATNPLSEDALRCLSYMSDVETHTVCYLRDLLVTPSHADPEVTVFLTMWNLEEYWHGEVLDEVLERHGVPTGPEHTRAVRTRLGWRDRVAPIKQSLLANLIGEDFVATHMAWGAINEWCAHSAYTRLIRSENHPVLTEILRRIAKQETRHVAFYNSQARERLQRSKKAQRIARFALSKAWGIVGSTLMPAPEVKHMLGYLYGGPDGLAEVRRVDAKIDGLPGQRGLHLVENQLKKYGVIAAA</sequence>
<dbReference type="InterPro" id="IPR009078">
    <property type="entry name" value="Ferritin-like_SF"/>
</dbReference>
<dbReference type="Proteomes" id="UP001589890">
    <property type="component" value="Unassembled WGS sequence"/>
</dbReference>
<reference evidence="1 2" key="1">
    <citation type="submission" date="2024-09" db="EMBL/GenBank/DDBJ databases">
        <authorList>
            <person name="Sun Q."/>
            <person name="Mori K."/>
        </authorList>
    </citation>
    <scope>NUCLEOTIDE SEQUENCE [LARGE SCALE GENOMIC DNA]</scope>
    <source>
        <strain evidence="1 2">CGMCC 1.15906</strain>
    </source>
</reference>
<keyword evidence="2" id="KW-1185">Reference proteome</keyword>
<proteinExistence type="predicted"/>
<dbReference type="EMBL" id="JBHLTC010000041">
    <property type="protein sequence ID" value="MFC0629032.1"/>
    <property type="molecule type" value="Genomic_DNA"/>
</dbReference>
<dbReference type="SUPFAM" id="SSF47240">
    <property type="entry name" value="Ferritin-like"/>
    <property type="match status" value="1"/>
</dbReference>
<evidence type="ECO:0000313" key="2">
    <source>
        <dbReference type="Proteomes" id="UP001589890"/>
    </source>
</evidence>
<organism evidence="1 2">
    <name type="scientific">Kribbella deserti</name>
    <dbReference type="NCBI Taxonomy" id="1926257"/>
    <lineage>
        <taxon>Bacteria</taxon>
        <taxon>Bacillati</taxon>
        <taxon>Actinomycetota</taxon>
        <taxon>Actinomycetes</taxon>
        <taxon>Propionibacteriales</taxon>
        <taxon>Kribbellaceae</taxon>
        <taxon>Kribbella</taxon>
    </lineage>
</organism>
<name>A0ABV6QZL2_9ACTN</name>
<evidence type="ECO:0000313" key="1">
    <source>
        <dbReference type="EMBL" id="MFC0629032.1"/>
    </source>
</evidence>
<dbReference type="InterPro" id="IPR012348">
    <property type="entry name" value="RNR-like"/>
</dbReference>